<name>A0AAI8KA19_9PSED</name>
<evidence type="ECO:0000313" key="3">
    <source>
        <dbReference type="Proteomes" id="UP000258127"/>
    </source>
</evidence>
<accession>A0AAI8KA19</accession>
<feature type="domain" description="Suppressor of fused-like" evidence="1">
    <location>
        <begin position="24"/>
        <end position="179"/>
    </location>
</feature>
<reference evidence="2 3" key="1">
    <citation type="submission" date="2018-08" db="EMBL/GenBank/DDBJ databases">
        <authorList>
            <person name="Lee Y."/>
            <person name="Kakembo D."/>
        </authorList>
    </citation>
    <scope>NUCLEOTIDE SEQUENCE [LARGE SCALE GENOMIC DNA]</scope>
    <source>
        <strain evidence="2 3">JBCS1880</strain>
    </source>
</reference>
<dbReference type="RefSeq" id="WP_116887889.1">
    <property type="nucleotide sequence ID" value="NZ_CP031641.1"/>
</dbReference>
<protein>
    <submittedName>
        <fullName evidence="2">Suppressor of fused domain protein</fullName>
    </submittedName>
</protein>
<evidence type="ECO:0000259" key="1">
    <source>
        <dbReference type="Pfam" id="PF05076"/>
    </source>
</evidence>
<dbReference type="InterPro" id="IPR020941">
    <property type="entry name" value="SUFU-like_domain"/>
</dbReference>
<dbReference type="AlphaFoldDB" id="A0AAI8KA19"/>
<sequence>MNLISHMESTLGQIEQGWSYKDGASPVKIVRFRDKPFDGVMTYVTLGLSDFLLSMPQGREVRQELVFTTYETFSAEAVSSFMLSFCDYILAHKQALLRGDVVGPSVSLISGVAVNSVYASIPVIFDEDFSIYRDSSPHTVMVWLIPLLQEEANFVKFNGWSQFEDLLERENPDLMELNRDSNV</sequence>
<proteinExistence type="predicted"/>
<evidence type="ECO:0000313" key="2">
    <source>
        <dbReference type="EMBL" id="AXO87792.1"/>
    </source>
</evidence>
<dbReference type="Proteomes" id="UP000258127">
    <property type="component" value="Chromosome"/>
</dbReference>
<gene>
    <name evidence="2" type="ORF">DZC75_07110</name>
</gene>
<dbReference type="Pfam" id="PF05076">
    <property type="entry name" value="SUFU"/>
    <property type="match status" value="1"/>
</dbReference>
<organism evidence="2 3">
    <name type="scientific">Pseudomonas parafulva</name>
    <dbReference type="NCBI Taxonomy" id="157782"/>
    <lineage>
        <taxon>Bacteria</taxon>
        <taxon>Pseudomonadati</taxon>
        <taxon>Pseudomonadota</taxon>
        <taxon>Gammaproteobacteria</taxon>
        <taxon>Pseudomonadales</taxon>
        <taxon>Pseudomonadaceae</taxon>
        <taxon>Pseudomonas</taxon>
    </lineage>
</organism>
<keyword evidence="3" id="KW-1185">Reference proteome</keyword>
<dbReference type="EMBL" id="CP031641">
    <property type="protein sequence ID" value="AXO87792.1"/>
    <property type="molecule type" value="Genomic_DNA"/>
</dbReference>